<evidence type="ECO:0000256" key="2">
    <source>
        <dbReference type="ARBA" id="ARBA00022516"/>
    </source>
</evidence>
<evidence type="ECO:0000313" key="9">
    <source>
        <dbReference type="EMBL" id="MTD13019.1"/>
    </source>
</evidence>
<feature type="region of interest" description="Disordered" evidence="6">
    <location>
        <begin position="27"/>
        <end position="152"/>
    </location>
</feature>
<evidence type="ECO:0000256" key="6">
    <source>
        <dbReference type="SAM" id="MobiDB-lite"/>
    </source>
</evidence>
<keyword evidence="7" id="KW-0472">Membrane</keyword>
<reference evidence="9 10" key="1">
    <citation type="submission" date="2019-11" db="EMBL/GenBank/DDBJ databases">
        <authorList>
            <person name="Jiang L.-Q."/>
        </authorList>
    </citation>
    <scope>NUCLEOTIDE SEQUENCE [LARGE SCALE GENOMIC DNA]</scope>
    <source>
        <strain evidence="9 10">YIM 132087</strain>
    </source>
</reference>
<feature type="compositionally biased region" description="Basic residues" evidence="6">
    <location>
        <begin position="45"/>
        <end position="62"/>
    </location>
</feature>
<dbReference type="SUPFAM" id="SSF69593">
    <property type="entry name" value="Glycerol-3-phosphate (1)-acyltransferase"/>
    <property type="match status" value="1"/>
</dbReference>
<keyword evidence="2" id="KW-0444">Lipid biosynthesis</keyword>
<keyword evidence="3" id="KW-0808">Transferase</keyword>
<dbReference type="CDD" id="cd07989">
    <property type="entry name" value="LPLAT_AGPAT-like"/>
    <property type="match status" value="1"/>
</dbReference>
<keyword evidence="5" id="KW-0012">Acyltransferase</keyword>
<dbReference type="GO" id="GO:0003841">
    <property type="term" value="F:1-acylglycerol-3-phosphate O-acyltransferase activity"/>
    <property type="evidence" value="ECO:0007669"/>
    <property type="project" value="TreeGrafter"/>
</dbReference>
<keyword evidence="4" id="KW-0443">Lipid metabolism</keyword>
<keyword evidence="10" id="KW-1185">Reference proteome</keyword>
<keyword evidence="7" id="KW-0812">Transmembrane</keyword>
<dbReference type="PANTHER" id="PTHR10434">
    <property type="entry name" value="1-ACYL-SN-GLYCEROL-3-PHOSPHATE ACYLTRANSFERASE"/>
    <property type="match status" value="1"/>
</dbReference>
<evidence type="ECO:0000256" key="4">
    <source>
        <dbReference type="ARBA" id="ARBA00023098"/>
    </source>
</evidence>
<protein>
    <recommendedName>
        <fullName evidence="8">Phospholipid/glycerol acyltransferase domain-containing protein</fullName>
    </recommendedName>
</protein>
<organism evidence="9 10">
    <name type="scientific">Nakamurella alba</name>
    <dbReference type="NCBI Taxonomy" id="2665158"/>
    <lineage>
        <taxon>Bacteria</taxon>
        <taxon>Bacillati</taxon>
        <taxon>Actinomycetota</taxon>
        <taxon>Actinomycetes</taxon>
        <taxon>Nakamurellales</taxon>
        <taxon>Nakamurellaceae</taxon>
        <taxon>Nakamurella</taxon>
    </lineage>
</organism>
<dbReference type="AlphaFoldDB" id="A0A7K1FHV4"/>
<accession>A0A7K1FHV4</accession>
<dbReference type="GO" id="GO:0006654">
    <property type="term" value="P:phosphatidic acid biosynthetic process"/>
    <property type="evidence" value="ECO:0007669"/>
    <property type="project" value="TreeGrafter"/>
</dbReference>
<evidence type="ECO:0000256" key="1">
    <source>
        <dbReference type="ARBA" id="ARBA00005189"/>
    </source>
</evidence>
<dbReference type="InterPro" id="IPR002123">
    <property type="entry name" value="Plipid/glycerol_acylTrfase"/>
</dbReference>
<feature type="transmembrane region" description="Helical" evidence="7">
    <location>
        <begin position="181"/>
        <end position="201"/>
    </location>
</feature>
<dbReference type="Pfam" id="PF01553">
    <property type="entry name" value="Acyltransferase"/>
    <property type="match status" value="1"/>
</dbReference>
<evidence type="ECO:0000256" key="5">
    <source>
        <dbReference type="ARBA" id="ARBA00023315"/>
    </source>
</evidence>
<feature type="domain" description="Phospholipid/glycerol acyltransferase" evidence="8">
    <location>
        <begin position="240"/>
        <end position="352"/>
    </location>
</feature>
<dbReference type="SMART" id="SM00563">
    <property type="entry name" value="PlsC"/>
    <property type="match status" value="1"/>
</dbReference>
<feature type="compositionally biased region" description="Low complexity" evidence="6">
    <location>
        <begin position="91"/>
        <end position="110"/>
    </location>
</feature>
<evidence type="ECO:0000259" key="8">
    <source>
        <dbReference type="SMART" id="SM00563"/>
    </source>
</evidence>
<sequence>MDGRGRPGLCPPGSPQCHGDLAALAGDRPVHGRCRPPVPAGLRLLPRRGRRAGGRGVRRPGRPRPPGADRAALHTAPAVPDGRDPGRLPRRGATAGARVPAAGRPGVRRAGLGRGLRHGRLPDAAGSPADRPALPAALPGADPLTRTASRPAPPCRRAACTADCAGHPGATVGPVTRARRWCALAVALAVGLTWLGLVLAVPGPGRIRRTARARTRGSRWVLRALGVRREVTGAPRSGPSLVVGNHLSFLDILALSAGAPMLMVAKSEVAGWPVIGWAARSSGSIFLRRDSLHDLPRTVDDITAALRSGHRVQVFPEGTTRCGTALDPFRRAAFQAAIDAAVVVSPVTVRYRDASGASTAAAFVGDESLLRCLRRVVASRELVAEIHWLVPVPAIAGTGRRAVDRRTVTTLVESAVARDLGIPVLHRDVARRGRPGLRVLPGAPRAAAAVDDLRRLDDEAAGLAAG</sequence>
<name>A0A7K1FHV4_9ACTN</name>
<gene>
    <name evidence="9" type="ORF">GIS00_03540</name>
</gene>
<dbReference type="EMBL" id="WLYK01000001">
    <property type="protein sequence ID" value="MTD13019.1"/>
    <property type="molecule type" value="Genomic_DNA"/>
</dbReference>
<proteinExistence type="predicted"/>
<evidence type="ECO:0000256" key="3">
    <source>
        <dbReference type="ARBA" id="ARBA00022679"/>
    </source>
</evidence>
<comment type="caution">
    <text evidence="9">The sequence shown here is derived from an EMBL/GenBank/DDBJ whole genome shotgun (WGS) entry which is preliminary data.</text>
</comment>
<keyword evidence="7" id="KW-1133">Transmembrane helix</keyword>
<dbReference type="Proteomes" id="UP000460221">
    <property type="component" value="Unassembled WGS sequence"/>
</dbReference>
<comment type="pathway">
    <text evidence="1">Lipid metabolism.</text>
</comment>
<evidence type="ECO:0000256" key="7">
    <source>
        <dbReference type="SAM" id="Phobius"/>
    </source>
</evidence>
<feature type="compositionally biased region" description="Low complexity" evidence="6">
    <location>
        <begin position="128"/>
        <end position="152"/>
    </location>
</feature>
<evidence type="ECO:0000313" key="10">
    <source>
        <dbReference type="Proteomes" id="UP000460221"/>
    </source>
</evidence>
<dbReference type="PANTHER" id="PTHR10434:SF64">
    <property type="entry name" value="1-ACYL-SN-GLYCEROL-3-PHOSPHATE ACYLTRANSFERASE-RELATED"/>
    <property type="match status" value="1"/>
</dbReference>